<evidence type="ECO:0000256" key="1">
    <source>
        <dbReference type="SAM" id="Coils"/>
    </source>
</evidence>
<evidence type="ECO:0000313" key="3">
    <source>
        <dbReference type="Proteomes" id="UP001454036"/>
    </source>
</evidence>
<comment type="caution">
    <text evidence="2">The sequence shown here is derived from an EMBL/GenBank/DDBJ whole genome shotgun (WGS) entry which is preliminary data.</text>
</comment>
<sequence length="234" mass="26480">MQSAISLGSQILTRLSITGLSIKTGLSTILVNLVEMLFLGMVCDKRSLLDPLFHTQFLKRNPIPSYLELPFTLPGGFQITKDSTLWKKSDSFRASHPLLLERIGKVFESFCYLLEIHGALTGHLIKAINSSYVMAHKTDLLDDAYEEGREKEKALQHRVKEMEEQNENLKVVPAAMSKEKKKATAQAMAEIRKHDVLQARFTRLEGEHFELSSRLTRLQLIQSQEAKRANEANG</sequence>
<dbReference type="AlphaFoldDB" id="A0AAV3PZI4"/>
<keyword evidence="1" id="KW-0175">Coiled coil</keyword>
<keyword evidence="3" id="KW-1185">Reference proteome</keyword>
<name>A0AAV3PZI4_LITER</name>
<accession>A0AAV3PZI4</accession>
<reference evidence="2 3" key="1">
    <citation type="submission" date="2024-01" db="EMBL/GenBank/DDBJ databases">
        <title>The complete chloroplast genome sequence of Lithospermum erythrorhizon: insights into the phylogenetic relationship among Boraginaceae species and the maternal lineages of purple gromwells.</title>
        <authorList>
            <person name="Okada T."/>
            <person name="Watanabe K."/>
        </authorList>
    </citation>
    <scope>NUCLEOTIDE SEQUENCE [LARGE SCALE GENOMIC DNA]</scope>
</reference>
<protein>
    <submittedName>
        <fullName evidence="2">Uncharacterized protein</fullName>
    </submittedName>
</protein>
<proteinExistence type="predicted"/>
<organism evidence="2 3">
    <name type="scientific">Lithospermum erythrorhizon</name>
    <name type="common">Purple gromwell</name>
    <name type="synonym">Lithospermum officinale var. erythrorhizon</name>
    <dbReference type="NCBI Taxonomy" id="34254"/>
    <lineage>
        <taxon>Eukaryota</taxon>
        <taxon>Viridiplantae</taxon>
        <taxon>Streptophyta</taxon>
        <taxon>Embryophyta</taxon>
        <taxon>Tracheophyta</taxon>
        <taxon>Spermatophyta</taxon>
        <taxon>Magnoliopsida</taxon>
        <taxon>eudicotyledons</taxon>
        <taxon>Gunneridae</taxon>
        <taxon>Pentapetalae</taxon>
        <taxon>asterids</taxon>
        <taxon>lamiids</taxon>
        <taxon>Boraginales</taxon>
        <taxon>Boraginaceae</taxon>
        <taxon>Boraginoideae</taxon>
        <taxon>Lithospermeae</taxon>
        <taxon>Lithospermum</taxon>
    </lineage>
</organism>
<dbReference type="EMBL" id="BAABME010002863">
    <property type="protein sequence ID" value="GAA0156436.1"/>
    <property type="molecule type" value="Genomic_DNA"/>
</dbReference>
<feature type="coiled-coil region" evidence="1">
    <location>
        <begin position="145"/>
        <end position="172"/>
    </location>
</feature>
<evidence type="ECO:0000313" key="2">
    <source>
        <dbReference type="EMBL" id="GAA0156436.1"/>
    </source>
</evidence>
<dbReference type="Proteomes" id="UP001454036">
    <property type="component" value="Unassembled WGS sequence"/>
</dbReference>
<gene>
    <name evidence="2" type="ORF">LIER_13938</name>
</gene>